<proteinExistence type="predicted"/>
<dbReference type="AlphaFoldDB" id="A0A350P8R9"/>
<organism evidence="1 2">
    <name type="scientific">Alteromonas australica</name>
    <dbReference type="NCBI Taxonomy" id="589873"/>
    <lineage>
        <taxon>Bacteria</taxon>
        <taxon>Pseudomonadati</taxon>
        <taxon>Pseudomonadota</taxon>
        <taxon>Gammaproteobacteria</taxon>
        <taxon>Alteromonadales</taxon>
        <taxon>Alteromonadaceae</taxon>
        <taxon>Alteromonas/Salinimonas group</taxon>
        <taxon>Alteromonas</taxon>
    </lineage>
</organism>
<dbReference type="Proteomes" id="UP000263517">
    <property type="component" value="Unassembled WGS sequence"/>
</dbReference>
<protein>
    <submittedName>
        <fullName evidence="1">Uncharacterized protein</fullName>
    </submittedName>
</protein>
<sequence length="96" mass="10307">MATNVTPFPRLPSPPQEVDARYLSDLVRALEIFLRQAQNPQLNFQEVPTDGNNNLLQQGDIYIADGGFLKVVGKTEIFSGSLSATGSIGTVTVAVS</sequence>
<gene>
    <name evidence="1" type="ORF">DCW74_18370</name>
</gene>
<name>A0A350P8R9_9ALTE</name>
<evidence type="ECO:0000313" key="1">
    <source>
        <dbReference type="EMBL" id="HAW77686.1"/>
    </source>
</evidence>
<accession>A0A350P8R9</accession>
<reference evidence="1 2" key="1">
    <citation type="journal article" date="2018" name="Nat. Biotechnol.">
        <title>A standardized bacterial taxonomy based on genome phylogeny substantially revises the tree of life.</title>
        <authorList>
            <person name="Parks D.H."/>
            <person name="Chuvochina M."/>
            <person name="Waite D.W."/>
            <person name="Rinke C."/>
            <person name="Skarshewski A."/>
            <person name="Chaumeil P.A."/>
            <person name="Hugenholtz P."/>
        </authorList>
    </citation>
    <scope>NUCLEOTIDE SEQUENCE [LARGE SCALE GENOMIC DNA]</scope>
    <source>
        <strain evidence="1">UBA11978</strain>
    </source>
</reference>
<evidence type="ECO:0000313" key="2">
    <source>
        <dbReference type="Proteomes" id="UP000263517"/>
    </source>
</evidence>
<dbReference type="EMBL" id="DNAN01000640">
    <property type="protein sequence ID" value="HAW77686.1"/>
    <property type="molecule type" value="Genomic_DNA"/>
</dbReference>
<comment type="caution">
    <text evidence="1">The sequence shown here is derived from an EMBL/GenBank/DDBJ whole genome shotgun (WGS) entry which is preliminary data.</text>
</comment>